<evidence type="ECO:0000256" key="1">
    <source>
        <dbReference type="SAM" id="MobiDB-lite"/>
    </source>
</evidence>
<dbReference type="STRING" id="69332.A0A388LBU7"/>
<feature type="domain" description="CFAP74 fourth Ig-like" evidence="3">
    <location>
        <begin position="107"/>
        <end position="203"/>
    </location>
</feature>
<dbReference type="Pfam" id="PF24798">
    <property type="entry name" value="Ig-CFAP74_4th"/>
    <property type="match status" value="1"/>
</dbReference>
<dbReference type="EMBL" id="BFEA01000328">
    <property type="protein sequence ID" value="GBG79795.1"/>
    <property type="molecule type" value="Genomic_DNA"/>
</dbReference>
<comment type="caution">
    <text evidence="4">The sequence shown here is derived from an EMBL/GenBank/DDBJ whole genome shotgun (WGS) entry which is preliminary data.</text>
</comment>
<feature type="compositionally biased region" description="Basic and acidic residues" evidence="1">
    <location>
        <begin position="436"/>
        <end position="448"/>
    </location>
</feature>
<dbReference type="AlphaFoldDB" id="A0A388LBU7"/>
<feature type="region of interest" description="Disordered" evidence="1">
    <location>
        <begin position="277"/>
        <end position="392"/>
    </location>
</feature>
<proteinExistence type="predicted"/>
<dbReference type="Gramene" id="GBG79795">
    <property type="protein sequence ID" value="GBG79795"/>
    <property type="gene ID" value="CBR_g30057"/>
</dbReference>
<dbReference type="PANTHER" id="PTHR22538:SF0">
    <property type="entry name" value="CILIA- AND FLAGELLA-ASSOCIATED PROTEIN 74"/>
    <property type="match status" value="1"/>
</dbReference>
<keyword evidence="5" id="KW-1185">Reference proteome</keyword>
<feature type="region of interest" description="Disordered" evidence="1">
    <location>
        <begin position="416"/>
        <end position="473"/>
    </location>
</feature>
<gene>
    <name evidence="4" type="ORF">CBR_g30057</name>
</gene>
<organism evidence="4 5">
    <name type="scientific">Chara braunii</name>
    <name type="common">Braun's stonewort</name>
    <dbReference type="NCBI Taxonomy" id="69332"/>
    <lineage>
        <taxon>Eukaryota</taxon>
        <taxon>Viridiplantae</taxon>
        <taxon>Streptophyta</taxon>
        <taxon>Charophyceae</taxon>
        <taxon>Charales</taxon>
        <taxon>Characeae</taxon>
        <taxon>Chara</taxon>
    </lineage>
</organism>
<dbReference type="Proteomes" id="UP000265515">
    <property type="component" value="Unassembled WGS sequence"/>
</dbReference>
<feature type="region of interest" description="Disordered" evidence="1">
    <location>
        <begin position="501"/>
        <end position="529"/>
    </location>
</feature>
<dbReference type="SUPFAM" id="SSF49354">
    <property type="entry name" value="PapD-like"/>
    <property type="match status" value="1"/>
</dbReference>
<feature type="domain" description="CFAP74 third Ig-like" evidence="2">
    <location>
        <begin position="6"/>
        <end position="101"/>
    </location>
</feature>
<dbReference type="Pfam" id="PF24778">
    <property type="entry name" value="Ig-CFAP74_3rd"/>
    <property type="match status" value="1"/>
</dbReference>
<evidence type="ECO:0000313" key="5">
    <source>
        <dbReference type="Proteomes" id="UP000265515"/>
    </source>
</evidence>
<sequence>MGHWQVYRDVLVVRNRGKIALKCIVKEPKELVGFFEVHPHLGYVQSNDSFSFYLKLRPNKDLVQQCQSYGDPQRNAIAVPIRVHVPDQVQPIWTVIKARLTPFEIVFKPSSIHFGPCAVGESVSMDVQITNTSVLPQGYGFPRLPEHIKILQGKQYGTLLGYETSILKMVFSPNAPGHYVYALECMGMLSPKKLYEVPCTGDGVAAPLQFSPNNVYMPATPVGDSSTSSVLIKNLSTWPQSFEVLLPAQGDIGISPLVGTVPPKKAIRVQIDYYGPGTNKQDTELQEGTPGSPKLTDTVEKDELLQVGAPVGGDSAGLSSSAMTATTSQKTSGKTPPSANSGSVSQMESSTRPSSREGNTAKHDKSQTAKTGQRSRFAPAPGKDGASTSPTAQATMAVATPDKTFDPAQSIVQQGIDGEQSGSPLQGLTVDPTVTESRDPSDGTKDPDGSSSSPSGPTEEKSPNATTGAPNKQPPIFQRRVWVIGCVIKARVPETAVIATRDPGPAPLNKLQGPEGDGSAPVASGGGPPPETTPIVPKGHNLIIHLQVTTVDVDPQLGLDGVTPNDGQVRHESNGQGCAKIQVLEFGKVAVGQKVLKRFVANNLGSHTLRIQSNLLGHDGIFVMLNALRDLVPGKKSGDISKETPSAKELDGTIGRSQHSIAIEFVPAATAS</sequence>
<name>A0A388LBU7_CHABU</name>
<dbReference type="InterPro" id="IPR013783">
    <property type="entry name" value="Ig-like_fold"/>
</dbReference>
<dbReference type="OrthoDB" id="545169at2759"/>
<dbReference type="Gene3D" id="2.60.40.10">
    <property type="entry name" value="Immunoglobulins"/>
    <property type="match status" value="2"/>
</dbReference>
<reference evidence="4 5" key="1">
    <citation type="journal article" date="2018" name="Cell">
        <title>The Chara Genome: Secondary Complexity and Implications for Plant Terrestrialization.</title>
        <authorList>
            <person name="Nishiyama T."/>
            <person name="Sakayama H."/>
            <person name="Vries J.D."/>
            <person name="Buschmann H."/>
            <person name="Saint-Marcoux D."/>
            <person name="Ullrich K.K."/>
            <person name="Haas F.B."/>
            <person name="Vanderstraeten L."/>
            <person name="Becker D."/>
            <person name="Lang D."/>
            <person name="Vosolsobe S."/>
            <person name="Rombauts S."/>
            <person name="Wilhelmsson P.K.I."/>
            <person name="Janitza P."/>
            <person name="Kern R."/>
            <person name="Heyl A."/>
            <person name="Rumpler F."/>
            <person name="Villalobos L.I.A.C."/>
            <person name="Clay J.M."/>
            <person name="Skokan R."/>
            <person name="Toyoda A."/>
            <person name="Suzuki Y."/>
            <person name="Kagoshima H."/>
            <person name="Schijlen E."/>
            <person name="Tajeshwar N."/>
            <person name="Catarino B."/>
            <person name="Hetherington A.J."/>
            <person name="Saltykova A."/>
            <person name="Bonnot C."/>
            <person name="Breuninger H."/>
            <person name="Symeonidi A."/>
            <person name="Radhakrishnan G.V."/>
            <person name="Van Nieuwerburgh F."/>
            <person name="Deforce D."/>
            <person name="Chang C."/>
            <person name="Karol K.G."/>
            <person name="Hedrich R."/>
            <person name="Ulvskov P."/>
            <person name="Glockner G."/>
            <person name="Delwiche C.F."/>
            <person name="Petrasek J."/>
            <person name="Van de Peer Y."/>
            <person name="Friml J."/>
            <person name="Beilby M."/>
            <person name="Dolan L."/>
            <person name="Kohara Y."/>
            <person name="Sugano S."/>
            <person name="Fujiyama A."/>
            <person name="Delaux P.-M."/>
            <person name="Quint M."/>
            <person name="TheiBen G."/>
            <person name="Hagemann M."/>
            <person name="Harholt J."/>
            <person name="Dunand C."/>
            <person name="Zachgo S."/>
            <person name="Langdale J."/>
            <person name="Maumus F."/>
            <person name="Straeten D.V.D."/>
            <person name="Gould S.B."/>
            <person name="Rensing S.A."/>
        </authorList>
    </citation>
    <scope>NUCLEOTIDE SEQUENCE [LARGE SCALE GENOMIC DNA]</scope>
    <source>
        <strain evidence="4 5">S276</strain>
    </source>
</reference>
<evidence type="ECO:0008006" key="6">
    <source>
        <dbReference type="Google" id="ProtNLM"/>
    </source>
</evidence>
<dbReference type="InterPro" id="IPR008962">
    <property type="entry name" value="PapD-like_sf"/>
</dbReference>
<protein>
    <recommendedName>
        <fullName evidence="6">MSP domain-containing protein</fullName>
    </recommendedName>
</protein>
<evidence type="ECO:0000313" key="4">
    <source>
        <dbReference type="EMBL" id="GBG79795.1"/>
    </source>
</evidence>
<feature type="compositionally biased region" description="Polar residues" evidence="1">
    <location>
        <begin position="317"/>
        <end position="358"/>
    </location>
</feature>
<accession>A0A388LBU7</accession>
<dbReference type="InterPro" id="IPR056310">
    <property type="entry name" value="Ig-CFAP74_4th"/>
</dbReference>
<evidence type="ECO:0000259" key="2">
    <source>
        <dbReference type="Pfam" id="PF24778"/>
    </source>
</evidence>
<evidence type="ECO:0000259" key="3">
    <source>
        <dbReference type="Pfam" id="PF24798"/>
    </source>
</evidence>
<dbReference type="InterPro" id="IPR056307">
    <property type="entry name" value="Ig-CFAP74_3rd"/>
</dbReference>
<dbReference type="PANTHER" id="PTHR22538">
    <property type="entry name" value="CILIA- AND FLAGELLA-ASSOCIATED PROTEIN 74"/>
    <property type="match status" value="1"/>
</dbReference>